<keyword evidence="3" id="KW-1185">Reference proteome</keyword>
<evidence type="ECO:0000313" key="3">
    <source>
        <dbReference type="Proteomes" id="UP000024635"/>
    </source>
</evidence>
<feature type="signal peptide" evidence="1">
    <location>
        <begin position="1"/>
        <end position="16"/>
    </location>
</feature>
<accession>A0A016RV35</accession>
<dbReference type="Proteomes" id="UP000024635">
    <property type="component" value="Unassembled WGS sequence"/>
</dbReference>
<reference evidence="3" key="1">
    <citation type="journal article" date="2015" name="Nat. Genet.">
        <title>The genome and transcriptome of the zoonotic hookworm Ancylostoma ceylanicum identify infection-specific gene families.</title>
        <authorList>
            <person name="Schwarz E.M."/>
            <person name="Hu Y."/>
            <person name="Antoshechkin I."/>
            <person name="Miller M.M."/>
            <person name="Sternberg P.W."/>
            <person name="Aroian R.V."/>
        </authorList>
    </citation>
    <scope>NUCLEOTIDE SEQUENCE</scope>
    <source>
        <strain evidence="3">HY135</strain>
    </source>
</reference>
<dbReference type="AlphaFoldDB" id="A0A016RV35"/>
<organism evidence="2 3">
    <name type="scientific">Ancylostoma ceylanicum</name>
    <dbReference type="NCBI Taxonomy" id="53326"/>
    <lineage>
        <taxon>Eukaryota</taxon>
        <taxon>Metazoa</taxon>
        <taxon>Ecdysozoa</taxon>
        <taxon>Nematoda</taxon>
        <taxon>Chromadorea</taxon>
        <taxon>Rhabditida</taxon>
        <taxon>Rhabditina</taxon>
        <taxon>Rhabditomorpha</taxon>
        <taxon>Strongyloidea</taxon>
        <taxon>Ancylostomatidae</taxon>
        <taxon>Ancylostomatinae</taxon>
        <taxon>Ancylostoma</taxon>
    </lineage>
</organism>
<evidence type="ECO:0000313" key="2">
    <source>
        <dbReference type="EMBL" id="EYB82188.1"/>
    </source>
</evidence>
<comment type="caution">
    <text evidence="2">The sequence shown here is derived from an EMBL/GenBank/DDBJ whole genome shotgun (WGS) entry which is preliminary data.</text>
</comment>
<proteinExistence type="predicted"/>
<keyword evidence="1" id="KW-0732">Signal</keyword>
<protein>
    <submittedName>
        <fullName evidence="2">Uncharacterized protein</fullName>
    </submittedName>
</protein>
<gene>
    <name evidence="2" type="primary">Acey_s0365.g3598</name>
    <name evidence="2" type="ORF">Y032_0365g3598</name>
</gene>
<sequence length="115" mass="13033">MLRLVLLLSLPVFALAGIYYGYDYIPPAYPPPYYQGSYPKDPTPHYPKLDEFSDSNSVAMDTRVRVKRQINLFPVLTRQNRWWSGLVHPGISCVLWTGGGQDVLRDATASHAHAR</sequence>
<feature type="chain" id="PRO_5001488564" evidence="1">
    <location>
        <begin position="17"/>
        <end position="115"/>
    </location>
</feature>
<name>A0A016RV35_9BILA</name>
<evidence type="ECO:0000256" key="1">
    <source>
        <dbReference type="SAM" id="SignalP"/>
    </source>
</evidence>
<dbReference type="EMBL" id="JARK01001701">
    <property type="protein sequence ID" value="EYB82188.1"/>
    <property type="molecule type" value="Genomic_DNA"/>
</dbReference>